<evidence type="ECO:0000259" key="7">
    <source>
        <dbReference type="PROSITE" id="PS51918"/>
    </source>
</evidence>
<feature type="domain" description="Radical SAM core" evidence="7">
    <location>
        <begin position="43"/>
        <end position="283"/>
    </location>
</feature>
<keyword evidence="4 6" id="KW-0408">Iron</keyword>
<comment type="cofactor">
    <cofactor evidence="6">
        <name>[4Fe-4S] cluster</name>
        <dbReference type="ChEBI" id="CHEBI:49883"/>
    </cofactor>
    <text evidence="6">Binds 1 [4Fe-4S] cluster. The cluster is coordinated with 3 cysteines and an exchangeable S-adenosyl-L-methionine.</text>
</comment>
<dbReference type="Proteomes" id="UP001174909">
    <property type="component" value="Unassembled WGS sequence"/>
</dbReference>
<evidence type="ECO:0000313" key="9">
    <source>
        <dbReference type="Proteomes" id="UP001174909"/>
    </source>
</evidence>
<dbReference type="SFLD" id="SFLDG01064">
    <property type="entry name" value="F420__menaquinone_cofactor_bio"/>
    <property type="match status" value="1"/>
</dbReference>
<evidence type="ECO:0000256" key="5">
    <source>
        <dbReference type="ARBA" id="ARBA00023014"/>
    </source>
</evidence>
<evidence type="ECO:0000256" key="1">
    <source>
        <dbReference type="ARBA" id="ARBA00022485"/>
    </source>
</evidence>
<evidence type="ECO:0000256" key="2">
    <source>
        <dbReference type="ARBA" id="ARBA00022691"/>
    </source>
</evidence>
<dbReference type="PANTHER" id="PTHR43076">
    <property type="entry name" value="FO SYNTHASE (COFH)"/>
    <property type="match status" value="1"/>
</dbReference>
<comment type="caution">
    <text evidence="8">The sequence shown here is derived from an EMBL/GenBank/DDBJ whole genome shotgun (WGS) entry which is preliminary data.</text>
</comment>
<sequence length="363" mass="40879">MDRMRRKTECRERLSETDAIWLMDEAPLLFLGELANHDRFRRHPEREVTFVVDTNPNYTNVCEVDCTFCAFYRPPGHAEAYTYSVEEMLDRIGKSVEQGATTVLLQGGVNESLPLDYYLDLVRGTRDRFPDVTPHYWSAVEIEGMAKVSGLSTREVLTRLKEAGQDTLPGGGAEILSDRVRRKVSHKKGGAGSWLDIHREAHAVGFVSTATMMYGHVETNEDIVTHLLSIRELQDEFHGFTAFVPWSFKPGNTPLVRKIPHYAGPNDYLRILGVARLVLDNFDHIQASWFSEGKKAGQVGLHWGADDFGGTLLEENVHACTGFINRTSIDEVQVLIREAGFTPVQRDTRYRVLRPGETAGTPT</sequence>
<feature type="binding site" evidence="6">
    <location>
        <position position="62"/>
    </location>
    <ligand>
        <name>[4Fe-4S] cluster</name>
        <dbReference type="ChEBI" id="CHEBI:49883"/>
        <note>4Fe-4S-S-AdoMet</note>
    </ligand>
</feature>
<evidence type="ECO:0000256" key="3">
    <source>
        <dbReference type="ARBA" id="ARBA00022723"/>
    </source>
</evidence>
<dbReference type="Gene3D" id="3.20.20.70">
    <property type="entry name" value="Aldolase class I"/>
    <property type="match status" value="1"/>
</dbReference>
<protein>
    <submittedName>
        <fullName evidence="8">Cyclic dehypoxanthine futalosine synthase</fullName>
    </submittedName>
</protein>
<dbReference type="SUPFAM" id="SSF102114">
    <property type="entry name" value="Radical SAM enzymes"/>
    <property type="match status" value="1"/>
</dbReference>
<dbReference type="SFLD" id="SFLDS00029">
    <property type="entry name" value="Radical_SAM"/>
    <property type="match status" value="1"/>
</dbReference>
<dbReference type="HAMAP" id="MF_00992">
    <property type="entry name" value="MqnC"/>
    <property type="match status" value="1"/>
</dbReference>
<dbReference type="PIRSF" id="PIRSF004762">
    <property type="entry name" value="CHP00423"/>
    <property type="match status" value="1"/>
</dbReference>
<dbReference type="Pfam" id="PF19288">
    <property type="entry name" value="CofH_C"/>
    <property type="match status" value="1"/>
</dbReference>
<dbReference type="SFLD" id="SFLDG01389">
    <property type="entry name" value="menaquinone_synthsis_involved"/>
    <property type="match status" value="1"/>
</dbReference>
<dbReference type="GO" id="GO:0044689">
    <property type="term" value="F:7,8-didemethyl-8-hydroxy-5-deazariboflavin synthase activity"/>
    <property type="evidence" value="ECO:0007669"/>
    <property type="project" value="TreeGrafter"/>
</dbReference>
<dbReference type="InterPro" id="IPR020050">
    <property type="entry name" value="FO_synthase_su2"/>
</dbReference>
<dbReference type="NCBIfam" id="TIGR03699">
    <property type="entry name" value="menaquin_MqnC"/>
    <property type="match status" value="1"/>
</dbReference>
<dbReference type="InterPro" id="IPR058240">
    <property type="entry name" value="rSAM_sf"/>
</dbReference>
<proteinExistence type="inferred from homology"/>
<dbReference type="AlphaFoldDB" id="A0AA35T3U9"/>
<dbReference type="SFLD" id="SFLDF00342">
    <property type="entry name" value="cyclic_dehypoxanthine_futalosi"/>
    <property type="match status" value="1"/>
</dbReference>
<dbReference type="SFLD" id="SFLDF00343">
    <property type="entry name" value="aminofutalosine_synthase_(mqnE"/>
    <property type="match status" value="1"/>
</dbReference>
<dbReference type="InterPro" id="IPR034405">
    <property type="entry name" value="F420"/>
</dbReference>
<reference evidence="8" key="1">
    <citation type="submission" date="2023-03" db="EMBL/GenBank/DDBJ databases">
        <authorList>
            <person name="Steffen K."/>
            <person name="Cardenas P."/>
        </authorList>
    </citation>
    <scope>NUCLEOTIDE SEQUENCE</scope>
</reference>
<evidence type="ECO:0000256" key="4">
    <source>
        <dbReference type="ARBA" id="ARBA00023004"/>
    </source>
</evidence>
<keyword evidence="5 6" id="KW-0411">Iron-sulfur</keyword>
<evidence type="ECO:0000256" key="6">
    <source>
        <dbReference type="PIRSR" id="PIRSR004762-1"/>
    </source>
</evidence>
<dbReference type="GO" id="GO:0009234">
    <property type="term" value="P:menaquinone biosynthetic process"/>
    <property type="evidence" value="ECO:0007669"/>
    <property type="project" value="InterPro"/>
</dbReference>
<dbReference type="EMBL" id="CASHTH010003112">
    <property type="protein sequence ID" value="CAI8040503.1"/>
    <property type="molecule type" value="Genomic_DNA"/>
</dbReference>
<dbReference type="InterPro" id="IPR045567">
    <property type="entry name" value="CofH/MnqC-like_C"/>
</dbReference>
<name>A0AA35T3U9_GEOBA</name>
<keyword evidence="9" id="KW-1185">Reference proteome</keyword>
<dbReference type="InterPro" id="IPR013785">
    <property type="entry name" value="Aldolase_TIM"/>
</dbReference>
<dbReference type="GO" id="GO:0051539">
    <property type="term" value="F:4 iron, 4 sulfur cluster binding"/>
    <property type="evidence" value="ECO:0007669"/>
    <property type="project" value="UniProtKB-KW"/>
</dbReference>
<dbReference type="NCBIfam" id="TIGR00423">
    <property type="entry name" value="CofH family radical SAM protein"/>
    <property type="match status" value="1"/>
</dbReference>
<feature type="binding site" evidence="6">
    <location>
        <position position="66"/>
    </location>
    <ligand>
        <name>[4Fe-4S] cluster</name>
        <dbReference type="ChEBI" id="CHEBI:49883"/>
        <note>4Fe-4S-S-AdoMet</note>
    </ligand>
</feature>
<keyword evidence="2 6" id="KW-0949">S-adenosyl-L-methionine</keyword>
<dbReference type="GO" id="GO:0016765">
    <property type="term" value="F:transferase activity, transferring alkyl or aryl (other than methyl) groups"/>
    <property type="evidence" value="ECO:0007669"/>
    <property type="project" value="InterPro"/>
</dbReference>
<gene>
    <name evidence="8" type="ORF">GBAR_LOCUS22563</name>
</gene>
<evidence type="ECO:0000313" key="8">
    <source>
        <dbReference type="EMBL" id="CAI8040503.1"/>
    </source>
</evidence>
<keyword evidence="1 6" id="KW-0004">4Fe-4S</keyword>
<organism evidence="8 9">
    <name type="scientific">Geodia barretti</name>
    <name type="common">Barrett's horny sponge</name>
    <dbReference type="NCBI Taxonomy" id="519541"/>
    <lineage>
        <taxon>Eukaryota</taxon>
        <taxon>Metazoa</taxon>
        <taxon>Porifera</taxon>
        <taxon>Demospongiae</taxon>
        <taxon>Heteroscleromorpha</taxon>
        <taxon>Tetractinellida</taxon>
        <taxon>Astrophorina</taxon>
        <taxon>Geodiidae</taxon>
        <taxon>Geodia</taxon>
    </lineage>
</organism>
<dbReference type="GO" id="GO:0046872">
    <property type="term" value="F:metal ion binding"/>
    <property type="evidence" value="ECO:0007669"/>
    <property type="project" value="UniProtKB-KW"/>
</dbReference>
<dbReference type="PROSITE" id="PS51918">
    <property type="entry name" value="RADICAL_SAM"/>
    <property type="match status" value="1"/>
</dbReference>
<dbReference type="Pfam" id="PF04055">
    <property type="entry name" value="Radical_SAM"/>
    <property type="match status" value="1"/>
</dbReference>
<accession>A0AA35T3U9</accession>
<dbReference type="PANTHER" id="PTHR43076:SF1">
    <property type="entry name" value="LIPOYL SYNTHASE 2"/>
    <property type="match status" value="1"/>
</dbReference>
<dbReference type="InterPro" id="IPR007197">
    <property type="entry name" value="rSAM"/>
</dbReference>
<feature type="binding site" evidence="6">
    <location>
        <position position="69"/>
    </location>
    <ligand>
        <name>[4Fe-4S] cluster</name>
        <dbReference type="ChEBI" id="CHEBI:49883"/>
        <note>4Fe-4S-S-AdoMet</note>
    </ligand>
</feature>
<dbReference type="InterPro" id="IPR022431">
    <property type="entry name" value="Cyclic_DHFL_synthase_mqnC"/>
</dbReference>
<keyword evidence="3" id="KW-0479">Metal-binding</keyword>